<comment type="subcellular location">
    <subcellularLocation>
        <location evidence="8">Cell inner membrane</location>
        <topology evidence="8">Multi-pass membrane protein</topology>
    </subcellularLocation>
    <subcellularLocation>
        <location evidence="1">Cell membrane</location>
        <topology evidence="1">Multi-pass membrane protein</topology>
    </subcellularLocation>
</comment>
<evidence type="ECO:0000256" key="8">
    <source>
        <dbReference type="RuleBase" id="RU365088"/>
    </source>
</evidence>
<reference evidence="10 11" key="1">
    <citation type="submission" date="2019-08" db="EMBL/GenBank/DDBJ databases">
        <title>Five species of Acinetobacter isolated from floral nectar and animal pollinators.</title>
        <authorList>
            <person name="Hendry T.A."/>
        </authorList>
    </citation>
    <scope>NUCLEOTIDE SEQUENCE [LARGE SCALE GENOMIC DNA]</scope>
    <source>
        <strain evidence="10 11">MD18.27</strain>
    </source>
</reference>
<evidence type="ECO:0000256" key="6">
    <source>
        <dbReference type="ARBA" id="ARBA00022989"/>
    </source>
</evidence>
<feature type="transmembrane region" description="Helical" evidence="8">
    <location>
        <begin position="46"/>
        <end position="65"/>
    </location>
</feature>
<dbReference type="InterPro" id="IPR011701">
    <property type="entry name" value="MFS"/>
</dbReference>
<dbReference type="Pfam" id="PF07690">
    <property type="entry name" value="MFS_1"/>
    <property type="match status" value="1"/>
</dbReference>
<dbReference type="CDD" id="cd17320">
    <property type="entry name" value="MFS_MdfA_MDR_like"/>
    <property type="match status" value="1"/>
</dbReference>
<dbReference type="PANTHER" id="PTHR23502">
    <property type="entry name" value="MAJOR FACILITATOR SUPERFAMILY"/>
    <property type="match status" value="1"/>
</dbReference>
<accession>A0ABU6DVP8</accession>
<evidence type="ECO:0000256" key="3">
    <source>
        <dbReference type="ARBA" id="ARBA00022448"/>
    </source>
</evidence>
<comment type="caution">
    <text evidence="8">Lacks conserved residue(s) required for the propagation of feature annotation.</text>
</comment>
<keyword evidence="7 8" id="KW-0472">Membrane</keyword>
<evidence type="ECO:0000259" key="9">
    <source>
        <dbReference type="PROSITE" id="PS50850"/>
    </source>
</evidence>
<feature type="transmembrane region" description="Helical" evidence="8">
    <location>
        <begin position="280"/>
        <end position="303"/>
    </location>
</feature>
<feature type="transmembrane region" description="Helical" evidence="8">
    <location>
        <begin position="77"/>
        <end position="95"/>
    </location>
</feature>
<dbReference type="SUPFAM" id="SSF103473">
    <property type="entry name" value="MFS general substrate transporter"/>
    <property type="match status" value="1"/>
</dbReference>
<dbReference type="EMBL" id="VTDN01000006">
    <property type="protein sequence ID" value="MEB5477214.1"/>
    <property type="molecule type" value="Genomic_DNA"/>
</dbReference>
<feature type="transmembrane region" description="Helical" evidence="8">
    <location>
        <begin position="101"/>
        <end position="122"/>
    </location>
</feature>
<keyword evidence="3 8" id="KW-0813">Transport</keyword>
<feature type="transmembrane region" description="Helical" evidence="8">
    <location>
        <begin position="244"/>
        <end position="268"/>
    </location>
</feature>
<feature type="domain" description="Major facilitator superfamily (MFS) profile" evidence="9">
    <location>
        <begin position="10"/>
        <end position="391"/>
    </location>
</feature>
<feature type="transmembrane region" description="Helical" evidence="8">
    <location>
        <begin position="309"/>
        <end position="332"/>
    </location>
</feature>
<organism evidence="10 11">
    <name type="scientific">Acinetobacter pollinis</name>
    <dbReference type="NCBI Taxonomy" id="2605270"/>
    <lineage>
        <taxon>Bacteria</taxon>
        <taxon>Pseudomonadati</taxon>
        <taxon>Pseudomonadota</taxon>
        <taxon>Gammaproteobacteria</taxon>
        <taxon>Moraxellales</taxon>
        <taxon>Moraxellaceae</taxon>
        <taxon>Acinetobacter</taxon>
    </lineage>
</organism>
<dbReference type="InterPro" id="IPR020846">
    <property type="entry name" value="MFS_dom"/>
</dbReference>
<evidence type="ECO:0000313" key="11">
    <source>
        <dbReference type="Proteomes" id="UP001339883"/>
    </source>
</evidence>
<dbReference type="InterPro" id="IPR004812">
    <property type="entry name" value="Efflux_drug-R_Bcr/CmlA"/>
</dbReference>
<dbReference type="PROSITE" id="PS50850">
    <property type="entry name" value="MFS"/>
    <property type="match status" value="1"/>
</dbReference>
<sequence>MHSRPYQLTWIFVLATLTALGPFSIDMYLSALPLMAKDLSVTSGQVASTLPAYFMGLAFGQLIYGPITDHFGRRRPLFFGLGLYLIASLLCIFATQLDVLLLARIAQALGGCVGVVVARSAIRDTLSGTDAAQAFSALMIVQGLAPILAPLFGSLILYFLHWRIIFLFLFILGGISFILAWFKLPETLPVEKRKKHTFVSATSTYIQLFKNRAFIIPSVASGILMGMMFTYINSASEVIMDQLHASTILFSILFGINSCGIIFASNLNRVLLKRYRPLQLLKLGSSLQLLGALILTAVIFSHALSTVTIMLGLFPIVAAVGFVGPNATVLALAEQGHQAGQASALLGSLQFLFGLISGVLLSFIPFNIEVSVCIVMLIYSIIGVCLVHKIKHV</sequence>
<feature type="transmembrane region" description="Helical" evidence="8">
    <location>
        <begin position="134"/>
        <end position="158"/>
    </location>
</feature>
<protein>
    <recommendedName>
        <fullName evidence="8">Bcr/CflA family efflux transporter</fullName>
    </recommendedName>
</protein>
<keyword evidence="6 8" id="KW-1133">Transmembrane helix</keyword>
<name>A0ABU6DVP8_9GAMM</name>
<evidence type="ECO:0000256" key="2">
    <source>
        <dbReference type="ARBA" id="ARBA00006236"/>
    </source>
</evidence>
<feature type="transmembrane region" description="Helical" evidence="8">
    <location>
        <begin position="344"/>
        <end position="364"/>
    </location>
</feature>
<comment type="caution">
    <text evidence="10">The sequence shown here is derived from an EMBL/GenBank/DDBJ whole genome shotgun (WGS) entry which is preliminary data.</text>
</comment>
<keyword evidence="4" id="KW-1003">Cell membrane</keyword>
<dbReference type="PANTHER" id="PTHR23502:SF132">
    <property type="entry name" value="POLYAMINE TRANSPORTER 2-RELATED"/>
    <property type="match status" value="1"/>
</dbReference>
<evidence type="ECO:0000256" key="1">
    <source>
        <dbReference type="ARBA" id="ARBA00004651"/>
    </source>
</evidence>
<evidence type="ECO:0000256" key="4">
    <source>
        <dbReference type="ARBA" id="ARBA00022475"/>
    </source>
</evidence>
<comment type="similarity">
    <text evidence="2 8">Belongs to the major facilitator superfamily. Bcr/CmlA family.</text>
</comment>
<evidence type="ECO:0000313" key="10">
    <source>
        <dbReference type="EMBL" id="MEB5477214.1"/>
    </source>
</evidence>
<feature type="transmembrane region" description="Helical" evidence="8">
    <location>
        <begin position="164"/>
        <end position="184"/>
    </location>
</feature>
<keyword evidence="8" id="KW-0997">Cell inner membrane</keyword>
<proteinExistence type="inferred from homology"/>
<keyword evidence="11" id="KW-1185">Reference proteome</keyword>
<feature type="transmembrane region" description="Helical" evidence="8">
    <location>
        <begin position="213"/>
        <end position="232"/>
    </location>
</feature>
<dbReference type="Gene3D" id="1.20.1720.10">
    <property type="entry name" value="Multidrug resistance protein D"/>
    <property type="match status" value="1"/>
</dbReference>
<dbReference type="NCBIfam" id="TIGR00710">
    <property type="entry name" value="efflux_Bcr_CflA"/>
    <property type="match status" value="1"/>
</dbReference>
<dbReference type="Proteomes" id="UP001339883">
    <property type="component" value="Unassembled WGS sequence"/>
</dbReference>
<evidence type="ECO:0000256" key="7">
    <source>
        <dbReference type="ARBA" id="ARBA00023136"/>
    </source>
</evidence>
<evidence type="ECO:0000256" key="5">
    <source>
        <dbReference type="ARBA" id="ARBA00022692"/>
    </source>
</evidence>
<feature type="transmembrane region" description="Helical" evidence="8">
    <location>
        <begin position="370"/>
        <end position="387"/>
    </location>
</feature>
<keyword evidence="5 8" id="KW-0812">Transmembrane</keyword>
<dbReference type="InterPro" id="IPR036259">
    <property type="entry name" value="MFS_trans_sf"/>
</dbReference>
<gene>
    <name evidence="10" type="ORF">I2F25_09190</name>
</gene>